<evidence type="ECO:0000313" key="2">
    <source>
        <dbReference type="EMBL" id="CAL8112152.1"/>
    </source>
</evidence>
<keyword evidence="1" id="KW-1133">Transmembrane helix</keyword>
<keyword evidence="1" id="KW-0472">Membrane</keyword>
<keyword evidence="3" id="KW-1185">Reference proteome</keyword>
<dbReference type="Proteomes" id="UP001642540">
    <property type="component" value="Unassembled WGS sequence"/>
</dbReference>
<organism evidence="2 3">
    <name type="scientific">Orchesella dallaii</name>
    <dbReference type="NCBI Taxonomy" id="48710"/>
    <lineage>
        <taxon>Eukaryota</taxon>
        <taxon>Metazoa</taxon>
        <taxon>Ecdysozoa</taxon>
        <taxon>Arthropoda</taxon>
        <taxon>Hexapoda</taxon>
        <taxon>Collembola</taxon>
        <taxon>Entomobryomorpha</taxon>
        <taxon>Entomobryoidea</taxon>
        <taxon>Orchesellidae</taxon>
        <taxon>Orchesellinae</taxon>
        <taxon>Orchesella</taxon>
    </lineage>
</organism>
<accession>A0ABP1QUN6</accession>
<evidence type="ECO:0008006" key="4">
    <source>
        <dbReference type="Google" id="ProtNLM"/>
    </source>
</evidence>
<feature type="transmembrane region" description="Helical" evidence="1">
    <location>
        <begin position="45"/>
        <end position="65"/>
    </location>
</feature>
<name>A0ABP1QUN6_9HEXA</name>
<feature type="transmembrane region" description="Helical" evidence="1">
    <location>
        <begin position="358"/>
        <end position="377"/>
    </location>
</feature>
<reference evidence="2 3" key="1">
    <citation type="submission" date="2024-08" db="EMBL/GenBank/DDBJ databases">
        <authorList>
            <person name="Cucini C."/>
            <person name="Frati F."/>
        </authorList>
    </citation>
    <scope>NUCLEOTIDE SEQUENCE [LARGE SCALE GENOMIC DNA]</scope>
</reference>
<keyword evidence="1" id="KW-0812">Transmembrane</keyword>
<evidence type="ECO:0000256" key="1">
    <source>
        <dbReference type="SAM" id="Phobius"/>
    </source>
</evidence>
<gene>
    <name evidence="2" type="ORF">ODALV1_LOCUS15510</name>
</gene>
<sequence length="447" mass="50845">MGFGEAFINVQLVYQKVFDMPWYYDVTKEKLIPNPKLKNRRKMPIWHIMLVGLAAFTTLIVYCCIRVIRKLSETGSCVPEEVCINFTAVAMVIQAWVTVYTLEKNPTELCYVNSQIFKRGGARCQGWPSSKRLPNLQELVAYSMAISFWIFPIGCALYALIRSYDPINVEFRNVLPNVPRRAFASFSYGVIAFLAANTCCSFLLSVITVVDIVEKEAEINYKLSLGISIEERPRLLERVISGILKPLFLLLEKILGRNKVDVLPVSLKPGLAYMSELALTNKSSEVDVRAKDPGLQLSLNERFKIRRTYNIKLRILMETSNKTVDVFVPTMAIVGMLICVLFNYTIISMYDREDFKMFIGIGICLLVCINTLILFLCKHASMPLILTSETILFWKGQLRAPVEKRQVRCMRPVGFTLGRFFYAKRDTALEINDIISNGTISLLIGEI</sequence>
<protein>
    <recommendedName>
        <fullName evidence="4">Odorant receptor</fullName>
    </recommendedName>
</protein>
<dbReference type="EMBL" id="CAXLJM020000048">
    <property type="protein sequence ID" value="CAL8112152.1"/>
    <property type="molecule type" value="Genomic_DNA"/>
</dbReference>
<feature type="transmembrane region" description="Helical" evidence="1">
    <location>
        <begin position="139"/>
        <end position="161"/>
    </location>
</feature>
<evidence type="ECO:0000313" key="3">
    <source>
        <dbReference type="Proteomes" id="UP001642540"/>
    </source>
</evidence>
<feature type="transmembrane region" description="Helical" evidence="1">
    <location>
        <begin position="186"/>
        <end position="213"/>
    </location>
</feature>
<proteinExistence type="predicted"/>
<feature type="transmembrane region" description="Helical" evidence="1">
    <location>
        <begin position="326"/>
        <end position="346"/>
    </location>
</feature>
<comment type="caution">
    <text evidence="2">The sequence shown here is derived from an EMBL/GenBank/DDBJ whole genome shotgun (WGS) entry which is preliminary data.</text>
</comment>